<reference evidence="10 11" key="1">
    <citation type="submission" date="2021-03" db="EMBL/GenBank/DDBJ databases">
        <title>Sequencing the genomes of 1000 actinobacteria strains.</title>
        <authorList>
            <person name="Klenk H.-P."/>
        </authorList>
    </citation>
    <scope>NUCLEOTIDE SEQUENCE [LARGE SCALE GENOMIC DNA]</scope>
    <source>
        <strain evidence="10 11">DSM 14566</strain>
    </source>
</reference>
<dbReference type="Gene3D" id="1.10.3720.10">
    <property type="entry name" value="MetI-like"/>
    <property type="match status" value="1"/>
</dbReference>
<dbReference type="SUPFAM" id="SSF161098">
    <property type="entry name" value="MetI-like"/>
    <property type="match status" value="1"/>
</dbReference>
<feature type="transmembrane region" description="Helical" evidence="7">
    <location>
        <begin position="158"/>
        <end position="179"/>
    </location>
</feature>
<keyword evidence="4 7" id="KW-0812">Transmembrane</keyword>
<evidence type="ECO:0000313" key="11">
    <source>
        <dbReference type="Proteomes" id="UP001519290"/>
    </source>
</evidence>
<keyword evidence="2 7" id="KW-0813">Transport</keyword>
<comment type="similarity">
    <text evidence="7">Belongs to the binding-protein-dependent transport system permease family.</text>
</comment>
<dbReference type="InterPro" id="IPR000515">
    <property type="entry name" value="MetI-like"/>
</dbReference>
<feature type="transmembrane region" description="Helical" evidence="7">
    <location>
        <begin position="129"/>
        <end position="152"/>
    </location>
</feature>
<dbReference type="InterPro" id="IPR035906">
    <property type="entry name" value="MetI-like_sf"/>
</dbReference>
<evidence type="ECO:0000256" key="3">
    <source>
        <dbReference type="ARBA" id="ARBA00022475"/>
    </source>
</evidence>
<dbReference type="PANTHER" id="PTHR43744:SF12">
    <property type="entry name" value="ABC TRANSPORTER PERMEASE PROTEIN MG189-RELATED"/>
    <property type="match status" value="1"/>
</dbReference>
<feature type="transmembrane region" description="Helical" evidence="7">
    <location>
        <begin position="266"/>
        <end position="288"/>
    </location>
</feature>
<evidence type="ECO:0000259" key="9">
    <source>
        <dbReference type="PROSITE" id="PS50928"/>
    </source>
</evidence>
<feature type="transmembrane region" description="Helical" evidence="7">
    <location>
        <begin position="208"/>
        <end position="226"/>
    </location>
</feature>
<dbReference type="PROSITE" id="PS50928">
    <property type="entry name" value="ABC_TM1"/>
    <property type="match status" value="1"/>
</dbReference>
<evidence type="ECO:0000256" key="6">
    <source>
        <dbReference type="ARBA" id="ARBA00023136"/>
    </source>
</evidence>
<comment type="caution">
    <text evidence="10">The sequence shown here is derived from an EMBL/GenBank/DDBJ whole genome shotgun (WGS) entry which is preliminary data.</text>
</comment>
<feature type="compositionally biased region" description="Basic and acidic residues" evidence="8">
    <location>
        <begin position="7"/>
        <end position="16"/>
    </location>
</feature>
<evidence type="ECO:0000256" key="7">
    <source>
        <dbReference type="RuleBase" id="RU363032"/>
    </source>
</evidence>
<dbReference type="Pfam" id="PF00528">
    <property type="entry name" value="BPD_transp_1"/>
    <property type="match status" value="1"/>
</dbReference>
<feature type="transmembrane region" description="Helical" evidence="7">
    <location>
        <begin position="31"/>
        <end position="52"/>
    </location>
</feature>
<keyword evidence="11" id="KW-1185">Reference proteome</keyword>
<dbReference type="Proteomes" id="UP001519290">
    <property type="component" value="Unassembled WGS sequence"/>
</dbReference>
<comment type="subcellular location">
    <subcellularLocation>
        <location evidence="1 7">Cell membrane</location>
        <topology evidence="1 7">Multi-pass membrane protein</topology>
    </subcellularLocation>
</comment>
<organism evidence="10 11">
    <name type="scientific">Brachybacterium sacelli</name>
    <dbReference type="NCBI Taxonomy" id="173364"/>
    <lineage>
        <taxon>Bacteria</taxon>
        <taxon>Bacillati</taxon>
        <taxon>Actinomycetota</taxon>
        <taxon>Actinomycetes</taxon>
        <taxon>Micrococcales</taxon>
        <taxon>Dermabacteraceae</taxon>
        <taxon>Brachybacterium</taxon>
    </lineage>
</organism>
<keyword evidence="3" id="KW-1003">Cell membrane</keyword>
<evidence type="ECO:0000313" key="10">
    <source>
        <dbReference type="EMBL" id="MBP2381484.1"/>
    </source>
</evidence>
<proteinExistence type="inferred from homology"/>
<name>A0ABS4WZ45_9MICO</name>
<evidence type="ECO:0000256" key="8">
    <source>
        <dbReference type="SAM" id="MobiDB-lite"/>
    </source>
</evidence>
<evidence type="ECO:0000256" key="1">
    <source>
        <dbReference type="ARBA" id="ARBA00004651"/>
    </source>
</evidence>
<evidence type="ECO:0000256" key="5">
    <source>
        <dbReference type="ARBA" id="ARBA00022989"/>
    </source>
</evidence>
<dbReference type="RefSeq" id="WP_209900671.1">
    <property type="nucleotide sequence ID" value="NZ_BAAAJW010000002.1"/>
</dbReference>
<keyword evidence="6 7" id="KW-0472">Membrane</keyword>
<gene>
    <name evidence="10" type="ORF">JOF43_001441</name>
</gene>
<dbReference type="CDD" id="cd06261">
    <property type="entry name" value="TM_PBP2"/>
    <property type="match status" value="1"/>
</dbReference>
<protein>
    <submittedName>
        <fullName evidence="10">Multiple sugar transport system permease protein</fullName>
    </submittedName>
</protein>
<accession>A0ABS4WZ45</accession>
<keyword evidence="5 7" id="KW-1133">Transmembrane helix</keyword>
<feature type="domain" description="ABC transmembrane type-1" evidence="9">
    <location>
        <begin position="94"/>
        <end position="283"/>
    </location>
</feature>
<feature type="region of interest" description="Disordered" evidence="8">
    <location>
        <begin position="1"/>
        <end position="23"/>
    </location>
</feature>
<dbReference type="PANTHER" id="PTHR43744">
    <property type="entry name" value="ABC TRANSPORTER PERMEASE PROTEIN MG189-RELATED-RELATED"/>
    <property type="match status" value="1"/>
</dbReference>
<evidence type="ECO:0000256" key="4">
    <source>
        <dbReference type="ARBA" id="ARBA00022692"/>
    </source>
</evidence>
<evidence type="ECO:0000256" key="2">
    <source>
        <dbReference type="ARBA" id="ARBA00022448"/>
    </source>
</evidence>
<feature type="transmembrane region" description="Helical" evidence="7">
    <location>
        <begin position="98"/>
        <end position="120"/>
    </location>
</feature>
<keyword evidence="10" id="KW-0762">Sugar transport</keyword>
<dbReference type="EMBL" id="JAGIOD010000001">
    <property type="protein sequence ID" value="MBP2381484.1"/>
    <property type="molecule type" value="Genomic_DNA"/>
</dbReference>
<sequence>MTALSADQRRTDRPDASARPTRRRPLRPRRIALWATLILLTCVFALPLLYMLGTAFKTPAESVSPDFRLWPREPTLGAFEHILSDASIPVLRWVGNSLMVALAHSALTVVLAVLASYALARMEFRGRTLIMGVVLATMFVPAVVMLIPHFLIVNSLGWLNTYAALIIPGAAGAFGVFFLRQFFAAIPRELEEAAIVDGCNRWTTFHRVMLPLARPAVATLVVLSFLSSWNDYLWPVFVLFSSEMQTLPSGLRLLQAENGTRYDVMMAGAVIASVPVLALYAIAQRWIIEGVSTSGIKG</sequence>